<dbReference type="AlphaFoldDB" id="A0A9P6DPA0"/>
<protein>
    <submittedName>
        <fullName evidence="1">Uncharacterized protein</fullName>
    </submittedName>
</protein>
<feature type="non-terminal residue" evidence="1">
    <location>
        <position position="56"/>
    </location>
</feature>
<keyword evidence="2" id="KW-1185">Reference proteome</keyword>
<dbReference type="Gene3D" id="1.10.150.20">
    <property type="entry name" value="5' to 3' exonuclease, C-terminal subdomain"/>
    <property type="match status" value="1"/>
</dbReference>
<feature type="non-terminal residue" evidence="1">
    <location>
        <position position="1"/>
    </location>
</feature>
<gene>
    <name evidence="1" type="ORF">BS47DRAFT_1285363</name>
</gene>
<evidence type="ECO:0000313" key="1">
    <source>
        <dbReference type="EMBL" id="KAF9506064.1"/>
    </source>
</evidence>
<dbReference type="EMBL" id="MU129125">
    <property type="protein sequence ID" value="KAF9506064.1"/>
    <property type="molecule type" value="Genomic_DNA"/>
</dbReference>
<dbReference type="Proteomes" id="UP000886523">
    <property type="component" value="Unassembled WGS sequence"/>
</dbReference>
<name>A0A9P6DPA0_9AGAM</name>
<organism evidence="1 2">
    <name type="scientific">Hydnum rufescens UP504</name>
    <dbReference type="NCBI Taxonomy" id="1448309"/>
    <lineage>
        <taxon>Eukaryota</taxon>
        <taxon>Fungi</taxon>
        <taxon>Dikarya</taxon>
        <taxon>Basidiomycota</taxon>
        <taxon>Agaricomycotina</taxon>
        <taxon>Agaricomycetes</taxon>
        <taxon>Cantharellales</taxon>
        <taxon>Hydnaceae</taxon>
        <taxon>Hydnum</taxon>
    </lineage>
</organism>
<dbReference type="OrthoDB" id="2663156at2759"/>
<accession>A0A9P6DPA0</accession>
<dbReference type="SUPFAM" id="SSF158702">
    <property type="entry name" value="Sec63 N-terminal domain-like"/>
    <property type="match status" value="1"/>
</dbReference>
<sequence>DLSQRCVQAIWETDSPLKQIPHFDPDVINCCQDAGVELVCNIMEVEDNKTDWLLQM</sequence>
<proteinExistence type="predicted"/>
<comment type="caution">
    <text evidence="1">The sequence shown here is derived from an EMBL/GenBank/DDBJ whole genome shotgun (WGS) entry which is preliminary data.</text>
</comment>
<reference evidence="1" key="1">
    <citation type="journal article" date="2020" name="Nat. Commun.">
        <title>Large-scale genome sequencing of mycorrhizal fungi provides insights into the early evolution of symbiotic traits.</title>
        <authorList>
            <person name="Miyauchi S."/>
            <person name="Kiss E."/>
            <person name="Kuo A."/>
            <person name="Drula E."/>
            <person name="Kohler A."/>
            <person name="Sanchez-Garcia M."/>
            <person name="Morin E."/>
            <person name="Andreopoulos B."/>
            <person name="Barry K.W."/>
            <person name="Bonito G."/>
            <person name="Buee M."/>
            <person name="Carver A."/>
            <person name="Chen C."/>
            <person name="Cichocki N."/>
            <person name="Clum A."/>
            <person name="Culley D."/>
            <person name="Crous P.W."/>
            <person name="Fauchery L."/>
            <person name="Girlanda M."/>
            <person name="Hayes R.D."/>
            <person name="Keri Z."/>
            <person name="LaButti K."/>
            <person name="Lipzen A."/>
            <person name="Lombard V."/>
            <person name="Magnuson J."/>
            <person name="Maillard F."/>
            <person name="Murat C."/>
            <person name="Nolan M."/>
            <person name="Ohm R.A."/>
            <person name="Pangilinan J."/>
            <person name="Pereira M.F."/>
            <person name="Perotto S."/>
            <person name="Peter M."/>
            <person name="Pfister S."/>
            <person name="Riley R."/>
            <person name="Sitrit Y."/>
            <person name="Stielow J.B."/>
            <person name="Szollosi G."/>
            <person name="Zifcakova L."/>
            <person name="Stursova M."/>
            <person name="Spatafora J.W."/>
            <person name="Tedersoo L."/>
            <person name="Vaario L.M."/>
            <person name="Yamada A."/>
            <person name="Yan M."/>
            <person name="Wang P."/>
            <person name="Xu J."/>
            <person name="Bruns T."/>
            <person name="Baldrian P."/>
            <person name="Vilgalys R."/>
            <person name="Dunand C."/>
            <person name="Henrissat B."/>
            <person name="Grigoriev I.V."/>
            <person name="Hibbett D."/>
            <person name="Nagy L.G."/>
            <person name="Martin F.M."/>
        </authorList>
    </citation>
    <scope>NUCLEOTIDE SEQUENCE</scope>
    <source>
        <strain evidence="1">UP504</strain>
    </source>
</reference>
<evidence type="ECO:0000313" key="2">
    <source>
        <dbReference type="Proteomes" id="UP000886523"/>
    </source>
</evidence>